<evidence type="ECO:0000256" key="1">
    <source>
        <dbReference type="ARBA" id="ARBA00001947"/>
    </source>
</evidence>
<feature type="signal peptide" evidence="14">
    <location>
        <begin position="1"/>
        <end position="19"/>
    </location>
</feature>
<name>A0A401NWV2_SCYTO</name>
<evidence type="ECO:0000259" key="15">
    <source>
        <dbReference type="PROSITE" id="PS52035"/>
    </source>
</evidence>
<evidence type="ECO:0000313" key="17">
    <source>
        <dbReference type="Proteomes" id="UP000288216"/>
    </source>
</evidence>
<organism evidence="16 17">
    <name type="scientific">Scyliorhinus torazame</name>
    <name type="common">Cloudy catshark</name>
    <name type="synonym">Catulus torazame</name>
    <dbReference type="NCBI Taxonomy" id="75743"/>
    <lineage>
        <taxon>Eukaryota</taxon>
        <taxon>Metazoa</taxon>
        <taxon>Chordata</taxon>
        <taxon>Craniata</taxon>
        <taxon>Vertebrata</taxon>
        <taxon>Chondrichthyes</taxon>
        <taxon>Elasmobranchii</taxon>
        <taxon>Galeomorphii</taxon>
        <taxon>Galeoidea</taxon>
        <taxon>Carcharhiniformes</taxon>
        <taxon>Scyliorhinidae</taxon>
        <taxon>Scyliorhinus</taxon>
    </lineage>
</organism>
<dbReference type="SMART" id="SM00631">
    <property type="entry name" value="Zn_pept"/>
    <property type="match status" value="1"/>
</dbReference>
<dbReference type="CDD" id="cd03870">
    <property type="entry name" value="M14_CPA"/>
    <property type="match status" value="1"/>
</dbReference>
<dbReference type="Gene3D" id="3.40.630.10">
    <property type="entry name" value="Zn peptidases"/>
    <property type="match status" value="1"/>
</dbReference>
<keyword evidence="6" id="KW-0645">Protease</keyword>
<dbReference type="FunFam" id="3.40.630.10:FF:000132">
    <property type="entry name" value="Carboxypeptidase A1"/>
    <property type="match status" value="1"/>
</dbReference>
<dbReference type="SUPFAM" id="SSF54897">
    <property type="entry name" value="Protease propeptides/inhibitors"/>
    <property type="match status" value="1"/>
</dbReference>
<gene>
    <name evidence="16" type="ORF">scyTo_0007699</name>
</gene>
<comment type="caution">
    <text evidence="16">The sequence shown here is derived from an EMBL/GenBank/DDBJ whole genome shotgun (WGS) entry which is preliminary data.</text>
</comment>
<keyword evidence="8 14" id="KW-0732">Signal</keyword>
<dbReference type="AlphaFoldDB" id="A0A401NWV2"/>
<keyword evidence="11" id="KW-0482">Metalloprotease</keyword>
<dbReference type="EMBL" id="BFAA01002836">
    <property type="protein sequence ID" value="GCB65353.1"/>
    <property type="molecule type" value="Genomic_DNA"/>
</dbReference>
<dbReference type="InterPro" id="IPR057247">
    <property type="entry name" value="CARBOXYPEPT_ZN_2"/>
</dbReference>
<dbReference type="GO" id="GO:0004181">
    <property type="term" value="F:metallocarboxypeptidase activity"/>
    <property type="evidence" value="ECO:0007669"/>
    <property type="project" value="InterPro"/>
</dbReference>
<dbReference type="FunFam" id="3.30.70.340:FF:000001">
    <property type="entry name" value="Carboxypeptidase A5"/>
    <property type="match status" value="1"/>
</dbReference>
<dbReference type="PROSITE" id="PS00132">
    <property type="entry name" value="CARBOXYPEPT_ZN_1"/>
    <property type="match status" value="1"/>
</dbReference>
<dbReference type="OrthoDB" id="3626597at2759"/>
<dbReference type="PANTHER" id="PTHR11705">
    <property type="entry name" value="PROTEASE FAMILY M14 CARBOXYPEPTIDASE A,B"/>
    <property type="match status" value="1"/>
</dbReference>
<feature type="active site" description="Proton donor/acceptor" evidence="13">
    <location>
        <position position="380"/>
    </location>
</feature>
<dbReference type="InterPro" id="IPR057246">
    <property type="entry name" value="CARBOXYPEPT_ZN_1"/>
</dbReference>
<keyword evidence="10" id="KW-0862">Zinc</keyword>
<evidence type="ECO:0000256" key="7">
    <source>
        <dbReference type="ARBA" id="ARBA00022723"/>
    </source>
</evidence>
<keyword evidence="5" id="KW-0121">Carboxypeptidase</keyword>
<keyword evidence="17" id="KW-1185">Reference proteome</keyword>
<dbReference type="PROSITE" id="PS00133">
    <property type="entry name" value="CARBOXYPEPT_ZN_2"/>
    <property type="match status" value="1"/>
</dbReference>
<dbReference type="InterPro" id="IPR036990">
    <property type="entry name" value="M14A-like_propep"/>
</dbReference>
<dbReference type="PROSITE" id="PS52035">
    <property type="entry name" value="PEPTIDASE_M14"/>
    <property type="match status" value="1"/>
</dbReference>
<dbReference type="InterPro" id="IPR000834">
    <property type="entry name" value="Peptidase_M14"/>
</dbReference>
<dbReference type="InterPro" id="IPR034248">
    <property type="entry name" value="CPA_M14_CPD"/>
</dbReference>
<keyword evidence="9" id="KW-0378">Hydrolase</keyword>
<evidence type="ECO:0000256" key="13">
    <source>
        <dbReference type="PROSITE-ProRule" id="PRU01379"/>
    </source>
</evidence>
<keyword evidence="7" id="KW-0479">Metal-binding</keyword>
<dbReference type="STRING" id="75743.A0A401NWV2"/>
<dbReference type="GO" id="GO:0005615">
    <property type="term" value="C:extracellular space"/>
    <property type="evidence" value="ECO:0007669"/>
    <property type="project" value="TreeGrafter"/>
</dbReference>
<dbReference type="GO" id="GO:0008270">
    <property type="term" value="F:zinc ion binding"/>
    <property type="evidence" value="ECO:0007669"/>
    <property type="project" value="InterPro"/>
</dbReference>
<evidence type="ECO:0000256" key="5">
    <source>
        <dbReference type="ARBA" id="ARBA00022645"/>
    </source>
</evidence>
<dbReference type="SUPFAM" id="SSF53187">
    <property type="entry name" value="Zn-dependent exopeptidases"/>
    <property type="match status" value="1"/>
</dbReference>
<feature type="domain" description="Peptidase M14" evidence="15">
    <location>
        <begin position="121"/>
        <end position="414"/>
    </location>
</feature>
<sequence length="418" mass="47536">MRTPLVFVALLVAINAQRGFEGDQVFRITPRDEEQMVLVMSLEDQEHLQLDIWRRPVKSDLIIDVHVPENSLQSFKVFLEHNGIQYSVMIEDLQVLVDDEKAKLEQVTMMERTTSSFNYGNYHTLDEIYSWMDSLAVEFPGLVEKQQIGTSFEGRPLYVLKFSTGGTGRPAIWIDSGIHAREWVSPASAIWMAMKISSDYGRDPFITALLRKMDIYMEILVNPDGYVYTHTKNRMWRKTRSLIPGKKCVGVDANRNFDAGFGGPGTSNNPCMETYHGPYPNSEPEVAAIVNFVQSHRNIKSFVTIHSYSQLLMFPFGYKCVPPADYQELEALAKTAVSSLTTLYGTRFKIGSICEAIYQASGGSIDWTYDQGIKYSFAFELRDTGRYGFMLPTRLILPTAQETWLAMKTIMEHVSNRS</sequence>
<dbReference type="OMA" id="KWNLDFW"/>
<evidence type="ECO:0000256" key="10">
    <source>
        <dbReference type="ARBA" id="ARBA00022833"/>
    </source>
</evidence>
<proteinExistence type="inferred from homology"/>
<keyword evidence="12" id="KW-1015">Disulfide bond</keyword>
<dbReference type="Pfam" id="PF02244">
    <property type="entry name" value="Propep_M14"/>
    <property type="match status" value="1"/>
</dbReference>
<evidence type="ECO:0000313" key="16">
    <source>
        <dbReference type="EMBL" id="GCB65353.1"/>
    </source>
</evidence>
<feature type="chain" id="PRO_5019579016" description="Peptidase M14 domain-containing protein" evidence="14">
    <location>
        <begin position="20"/>
        <end position="418"/>
    </location>
</feature>
<dbReference type="PRINTS" id="PR00765">
    <property type="entry name" value="CRBOXYPTASEA"/>
</dbReference>
<dbReference type="Gene3D" id="3.30.70.340">
    <property type="entry name" value="Metallocarboxypeptidase-like"/>
    <property type="match status" value="1"/>
</dbReference>
<evidence type="ECO:0000256" key="6">
    <source>
        <dbReference type="ARBA" id="ARBA00022670"/>
    </source>
</evidence>
<comment type="subcellular location">
    <subcellularLocation>
        <location evidence="2">Secreted</location>
    </subcellularLocation>
</comment>
<dbReference type="Proteomes" id="UP000288216">
    <property type="component" value="Unassembled WGS sequence"/>
</dbReference>
<evidence type="ECO:0000256" key="3">
    <source>
        <dbReference type="ARBA" id="ARBA00005988"/>
    </source>
</evidence>
<comment type="similarity">
    <text evidence="3 13">Belongs to the peptidase M14 family.</text>
</comment>
<dbReference type="PANTHER" id="PTHR11705:SF153">
    <property type="entry name" value="ZINC CARBOXYPEPTIDASE A 1-LIKE PROTEIN"/>
    <property type="match status" value="1"/>
</dbReference>
<reference evidence="16 17" key="1">
    <citation type="journal article" date="2018" name="Nat. Ecol. Evol.">
        <title>Shark genomes provide insights into elasmobranch evolution and the origin of vertebrates.</title>
        <authorList>
            <person name="Hara Y"/>
            <person name="Yamaguchi K"/>
            <person name="Onimaru K"/>
            <person name="Kadota M"/>
            <person name="Koyanagi M"/>
            <person name="Keeley SD"/>
            <person name="Tatsumi K"/>
            <person name="Tanaka K"/>
            <person name="Motone F"/>
            <person name="Kageyama Y"/>
            <person name="Nozu R"/>
            <person name="Adachi N"/>
            <person name="Nishimura O"/>
            <person name="Nakagawa R"/>
            <person name="Tanegashima C"/>
            <person name="Kiyatake I"/>
            <person name="Matsumoto R"/>
            <person name="Murakumo K"/>
            <person name="Nishida K"/>
            <person name="Terakita A"/>
            <person name="Kuratani S"/>
            <person name="Sato K"/>
            <person name="Hyodo S Kuraku.S."/>
        </authorList>
    </citation>
    <scope>NUCLEOTIDE SEQUENCE [LARGE SCALE GENOMIC DNA]</scope>
</reference>
<dbReference type="InterPro" id="IPR003146">
    <property type="entry name" value="M14A_act_pep"/>
</dbReference>
<evidence type="ECO:0000256" key="12">
    <source>
        <dbReference type="ARBA" id="ARBA00023157"/>
    </source>
</evidence>
<protein>
    <recommendedName>
        <fullName evidence="15">Peptidase M14 domain-containing protein</fullName>
    </recommendedName>
</protein>
<accession>A0A401NWV2</accession>
<evidence type="ECO:0000256" key="14">
    <source>
        <dbReference type="SAM" id="SignalP"/>
    </source>
</evidence>
<evidence type="ECO:0000256" key="2">
    <source>
        <dbReference type="ARBA" id="ARBA00004613"/>
    </source>
</evidence>
<evidence type="ECO:0000256" key="8">
    <source>
        <dbReference type="ARBA" id="ARBA00022729"/>
    </source>
</evidence>
<keyword evidence="4" id="KW-0964">Secreted</keyword>
<evidence type="ECO:0000256" key="11">
    <source>
        <dbReference type="ARBA" id="ARBA00023049"/>
    </source>
</evidence>
<evidence type="ECO:0000256" key="4">
    <source>
        <dbReference type="ARBA" id="ARBA00022525"/>
    </source>
</evidence>
<evidence type="ECO:0000256" key="9">
    <source>
        <dbReference type="ARBA" id="ARBA00022801"/>
    </source>
</evidence>
<dbReference type="Pfam" id="PF00246">
    <property type="entry name" value="Peptidase_M14"/>
    <property type="match status" value="1"/>
</dbReference>
<comment type="cofactor">
    <cofactor evidence="1">
        <name>Zn(2+)</name>
        <dbReference type="ChEBI" id="CHEBI:29105"/>
    </cofactor>
</comment>
<dbReference type="GO" id="GO:0006508">
    <property type="term" value="P:proteolysis"/>
    <property type="evidence" value="ECO:0007669"/>
    <property type="project" value="UniProtKB-KW"/>
</dbReference>